<feature type="coiled-coil region" evidence="1">
    <location>
        <begin position="238"/>
        <end position="272"/>
    </location>
</feature>
<dbReference type="Proteomes" id="UP000789396">
    <property type="component" value="Unassembled WGS sequence"/>
</dbReference>
<proteinExistence type="predicted"/>
<reference evidence="2" key="1">
    <citation type="submission" date="2021-06" db="EMBL/GenBank/DDBJ databases">
        <authorList>
            <person name="Kallberg Y."/>
            <person name="Tangrot J."/>
            <person name="Rosling A."/>
        </authorList>
    </citation>
    <scope>NUCLEOTIDE SEQUENCE</scope>
    <source>
        <strain evidence="2">IN212</strain>
    </source>
</reference>
<accession>A0A9N8W5U7</accession>
<organism evidence="2 3">
    <name type="scientific">Racocetra fulgida</name>
    <dbReference type="NCBI Taxonomy" id="60492"/>
    <lineage>
        <taxon>Eukaryota</taxon>
        <taxon>Fungi</taxon>
        <taxon>Fungi incertae sedis</taxon>
        <taxon>Mucoromycota</taxon>
        <taxon>Glomeromycotina</taxon>
        <taxon>Glomeromycetes</taxon>
        <taxon>Diversisporales</taxon>
        <taxon>Gigasporaceae</taxon>
        <taxon>Racocetra</taxon>
    </lineage>
</organism>
<evidence type="ECO:0000313" key="2">
    <source>
        <dbReference type="EMBL" id="CAG8475275.1"/>
    </source>
</evidence>
<gene>
    <name evidence="2" type="ORF">RFULGI_LOCUS1294</name>
</gene>
<sequence length="555" mass="64861">MDAHHDIFYETFPHNSKDSKRQYKDSKQQHKYYSEVFQFFGGIRSLDDYICLFLVVWNNDPDLFNALEEFYFESSVIQNAICNISSHCGNVTMDYWFAQYIQSIESRNAQLQYEIINVIIDYLHNQHNLPNSVQECLSNMDPPRRHLLRLICTFGIQSYFYLQFVNYISSTQFMPHINFMFYGSYPKIQEVQNIQNNKSEQITVLATKNNELVNETKCEKDKSLKNSIKKQSNKLSLGKTSQDDIKSMRQEIERLRQEIEYSRSEAAKYQAELGDATNCIWKDDDPNNPCRLSEEFKHLQDELFNFAKVKGGSIKIHAQAVNDLFKKYKRSITSDDPGMKSILSAVLQRHVFDFIYHEIKNYFENFSIDQPGIIPNELLEVSIKTKTDDLISLTSQFSEVNPGNDVHTRILPTKIRQQIYAALSNRGFTNPDHPLIQRIVKKLLELMDRYRTIESKEKKDRSQLKARHIVQQMMKLFYFRIYTQEQPPKLIFYENGDSFDGLSMENLAYEDPGESDVEFCAFPAVAIMVNNSDIYVLAKAKVVLQPRTDNITVLN</sequence>
<dbReference type="AlphaFoldDB" id="A0A9N8W5U7"/>
<keyword evidence="1" id="KW-0175">Coiled coil</keyword>
<evidence type="ECO:0000313" key="3">
    <source>
        <dbReference type="Proteomes" id="UP000789396"/>
    </source>
</evidence>
<name>A0A9N8W5U7_9GLOM</name>
<evidence type="ECO:0000256" key="1">
    <source>
        <dbReference type="SAM" id="Coils"/>
    </source>
</evidence>
<dbReference type="EMBL" id="CAJVPZ010000753">
    <property type="protein sequence ID" value="CAG8475275.1"/>
    <property type="molecule type" value="Genomic_DNA"/>
</dbReference>
<comment type="caution">
    <text evidence="2">The sequence shown here is derived from an EMBL/GenBank/DDBJ whole genome shotgun (WGS) entry which is preliminary data.</text>
</comment>
<dbReference type="OrthoDB" id="2439870at2759"/>
<keyword evidence="3" id="KW-1185">Reference proteome</keyword>
<protein>
    <submittedName>
        <fullName evidence="2">4771_t:CDS:1</fullName>
    </submittedName>
</protein>